<keyword evidence="2" id="KW-1185">Reference proteome</keyword>
<dbReference type="PANTHER" id="PTHR39596:SF4">
    <property type="entry name" value="HET DOMAIN PROTEIN (AFU_ORTHOLOGUE AFUA_3G03140)-RELATED"/>
    <property type="match status" value="1"/>
</dbReference>
<reference evidence="1" key="1">
    <citation type="journal article" date="2023" name="Genome Biol. Evol.">
        <title>First Whole Genome Sequence and Flow Cytometry Genome Size Data for the Lichen-Forming Fungus Ramalina farinacea (Ascomycota).</title>
        <authorList>
            <person name="Llewellyn T."/>
            <person name="Mian S."/>
            <person name="Hill R."/>
            <person name="Leitch I.J."/>
            <person name="Gaya E."/>
        </authorList>
    </citation>
    <scope>NUCLEOTIDE SEQUENCE</scope>
    <source>
        <strain evidence="1">LIQ254RAFAR</strain>
    </source>
</reference>
<gene>
    <name evidence="1" type="ORF">OHK93_007312</name>
</gene>
<organism evidence="1 2">
    <name type="scientific">Ramalina farinacea</name>
    <dbReference type="NCBI Taxonomy" id="258253"/>
    <lineage>
        <taxon>Eukaryota</taxon>
        <taxon>Fungi</taxon>
        <taxon>Dikarya</taxon>
        <taxon>Ascomycota</taxon>
        <taxon>Pezizomycotina</taxon>
        <taxon>Lecanoromycetes</taxon>
        <taxon>OSLEUM clade</taxon>
        <taxon>Lecanoromycetidae</taxon>
        <taxon>Lecanorales</taxon>
        <taxon>Lecanorineae</taxon>
        <taxon>Ramalinaceae</taxon>
        <taxon>Ramalina</taxon>
    </lineage>
</organism>
<evidence type="ECO:0000313" key="2">
    <source>
        <dbReference type="Proteomes" id="UP001161017"/>
    </source>
</evidence>
<evidence type="ECO:0008006" key="3">
    <source>
        <dbReference type="Google" id="ProtNLM"/>
    </source>
</evidence>
<protein>
    <recommendedName>
        <fullName evidence="3">Heterokaryon incompatibility domain-containing protein</fullName>
    </recommendedName>
</protein>
<dbReference type="PANTHER" id="PTHR39596">
    <property type="match status" value="1"/>
</dbReference>
<comment type="caution">
    <text evidence="1">The sequence shown here is derived from an EMBL/GenBank/DDBJ whole genome shotgun (WGS) entry which is preliminary data.</text>
</comment>
<sequence>MDTPCIPEDHQLRKEAIGNINKIFEESKATLVCDRDLMSIDATELTIEVRESILVTVMVCDWNLRAWTFLEAFRGRKNIYVLCKHAKVVSLKETVEIVYRKGCIDIALLLLTVPHLLPAWGDRKMRTFCNSLVPGFLTIEGGGSHLTHREASRPGDDIVIWSLLIDDNAHSDAKAFWRAQKGKVLATSFLLSSVPRLKTPGLRWAPSSPAAQLLDAESSGSAYRLLALDEDDSEVGRIGADGIKATWLMYEVFGGLRGSETICSRMSWSIEQPQDSRCRRNLESVRASYMRNYIFGALLRPMSVSKGDVSVLPRGDPSRAFIGVCATNDIFRRLWSRDDQISWTWLGVYEWDMSEPLPKFTSTKKVLLV</sequence>
<name>A0AA43QK82_9LECA</name>
<accession>A0AA43QK82</accession>
<proteinExistence type="predicted"/>
<dbReference type="EMBL" id="JAPUFD010000006">
    <property type="protein sequence ID" value="MDI1488038.1"/>
    <property type="molecule type" value="Genomic_DNA"/>
</dbReference>
<evidence type="ECO:0000313" key="1">
    <source>
        <dbReference type="EMBL" id="MDI1488038.1"/>
    </source>
</evidence>
<dbReference type="Proteomes" id="UP001161017">
    <property type="component" value="Unassembled WGS sequence"/>
</dbReference>
<dbReference type="AlphaFoldDB" id="A0AA43QK82"/>